<dbReference type="PANTHER" id="PTHR23523:SF2">
    <property type="entry name" value="2-NITROIMIDAZOLE TRANSPORTER"/>
    <property type="match status" value="1"/>
</dbReference>
<evidence type="ECO:0000256" key="4">
    <source>
        <dbReference type="ARBA" id="ARBA00023136"/>
    </source>
</evidence>
<dbReference type="EMBL" id="CP139368">
    <property type="protein sequence ID" value="WPR91516.1"/>
    <property type="molecule type" value="Genomic_DNA"/>
</dbReference>
<dbReference type="InterPro" id="IPR052524">
    <property type="entry name" value="MFS_Cyanate_Porter"/>
</dbReference>
<feature type="transmembrane region" description="Helical" evidence="5">
    <location>
        <begin position="46"/>
        <end position="68"/>
    </location>
</feature>
<feature type="transmembrane region" description="Helical" evidence="5">
    <location>
        <begin position="209"/>
        <end position="233"/>
    </location>
</feature>
<evidence type="ECO:0000256" key="5">
    <source>
        <dbReference type="SAM" id="Phobius"/>
    </source>
</evidence>
<proteinExistence type="predicted"/>
<comment type="subcellular location">
    <subcellularLocation>
        <location evidence="1">Cell membrane</location>
        <topology evidence="1">Multi-pass membrane protein</topology>
    </subcellularLocation>
</comment>
<evidence type="ECO:0000256" key="2">
    <source>
        <dbReference type="ARBA" id="ARBA00022692"/>
    </source>
</evidence>
<dbReference type="PANTHER" id="PTHR23523">
    <property type="match status" value="1"/>
</dbReference>
<sequence>MTPVRPLWKGRAIAILGIVLLAFSLRSAVASLSPLILQIDREFEVPAVAIGLLGAAPPACYAVFGILTPGLERRFGPQRLAVGALIVLVIGLGARGFVGDVVGLLGATALVFGAVGVGNILMPPLVKAYFPDRLGLMTTVYSTTMAAATFIPPLVAVPVADATSWRFALAVWAIPAVVAVVPWTALAVRSRAEDAGALVDQRPPVLGRLFRLPLAWAITGAFAASATLAYSSFMWLPTILHDIAGASAAQAGALLSLFAAIGLPVSLVVPTLIARFHLVRTLFVVAAAVGVIGIGGLLIAPATATWLWVSIFGVTALLFPLVLTLLGMRARTHGAAVALSGFVQSIGYAIAAFFPIMIGLLHDATGEWTASLCVLAGVAVAALPAGLVAARRSTVEAEWERRHGSW</sequence>
<dbReference type="InterPro" id="IPR020846">
    <property type="entry name" value="MFS_dom"/>
</dbReference>
<feature type="transmembrane region" description="Helical" evidence="5">
    <location>
        <begin position="80"/>
        <end position="98"/>
    </location>
</feature>
<feature type="transmembrane region" description="Helical" evidence="5">
    <location>
        <begin position="104"/>
        <end position="122"/>
    </location>
</feature>
<keyword evidence="8" id="KW-1185">Reference proteome</keyword>
<dbReference type="SUPFAM" id="SSF103473">
    <property type="entry name" value="MFS general substrate transporter"/>
    <property type="match status" value="1"/>
</dbReference>
<dbReference type="RefSeq" id="WP_320944216.1">
    <property type="nucleotide sequence ID" value="NZ_BAABEU010000003.1"/>
</dbReference>
<dbReference type="InterPro" id="IPR036259">
    <property type="entry name" value="MFS_trans_sf"/>
</dbReference>
<keyword evidence="4 5" id="KW-0472">Membrane</keyword>
<name>A0ABZ0SVQ2_9MICO</name>
<feature type="transmembrane region" description="Helical" evidence="5">
    <location>
        <begin position="167"/>
        <end position="188"/>
    </location>
</feature>
<evidence type="ECO:0000313" key="7">
    <source>
        <dbReference type="EMBL" id="WPR91516.1"/>
    </source>
</evidence>
<evidence type="ECO:0000256" key="1">
    <source>
        <dbReference type="ARBA" id="ARBA00004651"/>
    </source>
</evidence>
<dbReference type="Gene3D" id="1.20.1250.20">
    <property type="entry name" value="MFS general substrate transporter like domains"/>
    <property type="match status" value="2"/>
</dbReference>
<evidence type="ECO:0000259" key="6">
    <source>
        <dbReference type="PROSITE" id="PS50850"/>
    </source>
</evidence>
<dbReference type="PROSITE" id="PS50850">
    <property type="entry name" value="MFS"/>
    <property type="match status" value="1"/>
</dbReference>
<organism evidence="7 8">
    <name type="scientific">Microbacterium rhizosphaerae</name>
    <dbReference type="NCBI Taxonomy" id="1678237"/>
    <lineage>
        <taxon>Bacteria</taxon>
        <taxon>Bacillati</taxon>
        <taxon>Actinomycetota</taxon>
        <taxon>Actinomycetes</taxon>
        <taxon>Micrococcales</taxon>
        <taxon>Microbacteriaceae</taxon>
        <taxon>Microbacterium</taxon>
    </lineage>
</organism>
<feature type="transmembrane region" description="Helical" evidence="5">
    <location>
        <begin position="338"/>
        <end position="362"/>
    </location>
</feature>
<feature type="transmembrane region" description="Helical" evidence="5">
    <location>
        <begin position="306"/>
        <end position="326"/>
    </location>
</feature>
<feature type="transmembrane region" description="Helical" evidence="5">
    <location>
        <begin position="281"/>
        <end position="300"/>
    </location>
</feature>
<feature type="transmembrane region" description="Helical" evidence="5">
    <location>
        <begin position="134"/>
        <end position="155"/>
    </location>
</feature>
<dbReference type="Proteomes" id="UP001323798">
    <property type="component" value="Chromosome"/>
</dbReference>
<dbReference type="InterPro" id="IPR011701">
    <property type="entry name" value="MFS"/>
</dbReference>
<evidence type="ECO:0000313" key="8">
    <source>
        <dbReference type="Proteomes" id="UP001323798"/>
    </source>
</evidence>
<accession>A0ABZ0SVQ2</accession>
<feature type="transmembrane region" description="Helical" evidence="5">
    <location>
        <begin position="368"/>
        <end position="390"/>
    </location>
</feature>
<dbReference type="Pfam" id="PF07690">
    <property type="entry name" value="MFS_1"/>
    <property type="match status" value="1"/>
</dbReference>
<evidence type="ECO:0000256" key="3">
    <source>
        <dbReference type="ARBA" id="ARBA00022989"/>
    </source>
</evidence>
<keyword evidence="3 5" id="KW-1133">Transmembrane helix</keyword>
<keyword evidence="2 5" id="KW-0812">Transmembrane</keyword>
<gene>
    <name evidence="7" type="ORF">SM116_00815</name>
</gene>
<reference evidence="7 8" key="1">
    <citation type="submission" date="2023-11" db="EMBL/GenBank/DDBJ databases">
        <title>Genome sequence of Microbacterium rhizosphaerae KACC 19337.</title>
        <authorList>
            <person name="Choi H."/>
            <person name="Kim S."/>
            <person name="Kim Y."/>
            <person name="Kwon S.-W."/>
            <person name="Heo J."/>
        </authorList>
    </citation>
    <scope>NUCLEOTIDE SEQUENCE [LARGE SCALE GENOMIC DNA]</scope>
    <source>
        <strain evidence="7 8">KACC 19337</strain>
    </source>
</reference>
<feature type="transmembrane region" description="Helical" evidence="5">
    <location>
        <begin position="253"/>
        <end position="274"/>
    </location>
</feature>
<feature type="domain" description="Major facilitator superfamily (MFS) profile" evidence="6">
    <location>
        <begin position="12"/>
        <end position="394"/>
    </location>
</feature>
<protein>
    <submittedName>
        <fullName evidence="7">MFS transporter</fullName>
    </submittedName>
</protein>